<name>A0A0H3L3K8_PANAA</name>
<dbReference type="Proteomes" id="UP000006690">
    <property type="component" value="Plasmid pEA320"/>
</dbReference>
<dbReference type="EMBL" id="AP012033">
    <property type="protein sequence ID" value="BAK13957.1"/>
    <property type="molecule type" value="Genomic_DNA"/>
</dbReference>
<organism evidence="2 3">
    <name type="scientific">Pantoea ananatis (strain AJ13355)</name>
    <dbReference type="NCBI Taxonomy" id="932677"/>
    <lineage>
        <taxon>Bacteria</taxon>
        <taxon>Pseudomonadati</taxon>
        <taxon>Pseudomonadota</taxon>
        <taxon>Gammaproteobacteria</taxon>
        <taxon>Enterobacterales</taxon>
        <taxon>Erwiniaceae</taxon>
        <taxon>Pantoea</taxon>
    </lineage>
</organism>
<feature type="compositionally biased region" description="Basic and acidic residues" evidence="1">
    <location>
        <begin position="71"/>
        <end position="84"/>
    </location>
</feature>
<dbReference type="eggNOG" id="ENOG5033MEI">
    <property type="taxonomic scope" value="Bacteria"/>
</dbReference>
<reference evidence="3" key="1">
    <citation type="journal article" date="2012" name="Appl. Microbiol. Biotechnol.">
        <title>The complete genome sequence of Pantoea ananatis AJ13355, an organism with great biotechnological potential.</title>
        <authorList>
            <person name="Hara Y."/>
            <person name="Kadotani N."/>
            <person name="Izui H."/>
            <person name="Katashkina J.I."/>
            <person name="Kuvaeva T.M."/>
            <person name="Andreeva I.G."/>
            <person name="Golubeva L.I."/>
            <person name="Malko D.B."/>
            <person name="Makeev V.J."/>
            <person name="Mashko S.V."/>
            <person name="Kozlov Y.I."/>
        </authorList>
    </citation>
    <scope>NUCLEOTIDE SEQUENCE [LARGE SCALE GENOMIC DNA]</scope>
    <source>
        <strain evidence="3">AJ13355</strain>
        <plasmid evidence="3">Plasmid pEA320</plasmid>
    </source>
</reference>
<protein>
    <submittedName>
        <fullName evidence="2">Uncharacterized protein</fullName>
    </submittedName>
</protein>
<dbReference type="RefSeq" id="WP_013028030.1">
    <property type="nucleotide sequence ID" value="NC_017533.1"/>
</dbReference>
<evidence type="ECO:0000313" key="3">
    <source>
        <dbReference type="Proteomes" id="UP000006690"/>
    </source>
</evidence>
<dbReference type="HOGENOM" id="CLU_157140_1_0_6"/>
<keyword evidence="2" id="KW-0614">Plasmid</keyword>
<dbReference type="AlphaFoldDB" id="A0A0H3L3K8"/>
<feature type="region of interest" description="Disordered" evidence="1">
    <location>
        <begin position="66"/>
        <end position="95"/>
    </location>
</feature>
<dbReference type="GeneID" id="57270275"/>
<sequence>MYRSEEEKITDVMIGEAVLILLKSESPISSNALIAQLEAMASETEDATRLKAIKVAIVEVQKGMATANSRRRVDLPERDKHRLNNDGPPEGSKKH</sequence>
<dbReference type="PATRIC" id="fig|932677.3.peg.4471"/>
<evidence type="ECO:0000313" key="2">
    <source>
        <dbReference type="EMBL" id="BAK13957.1"/>
    </source>
</evidence>
<evidence type="ECO:0000256" key="1">
    <source>
        <dbReference type="SAM" id="MobiDB-lite"/>
    </source>
</evidence>
<dbReference type="KEGG" id="paj:PAJ_p0090"/>
<dbReference type="OrthoDB" id="6539751at2"/>
<accession>A0A0H3L3K8</accession>
<proteinExistence type="predicted"/>
<geneLocation type="plasmid" evidence="2 3">
    <name>pEA320</name>
</geneLocation>
<gene>
    <name evidence="2" type="ORF">PAJ_p0090</name>
</gene>